<comment type="caution">
    <text evidence="2">The sequence shown here is derived from an EMBL/GenBank/DDBJ whole genome shotgun (WGS) entry which is preliminary data.</text>
</comment>
<dbReference type="PANTHER" id="PTHR43684:SF1">
    <property type="entry name" value="ENOYL-COA DELTA ISOMERASE 2"/>
    <property type="match status" value="1"/>
</dbReference>
<evidence type="ECO:0000313" key="2">
    <source>
        <dbReference type="EMBL" id="CAD8075555.1"/>
    </source>
</evidence>
<dbReference type="OMA" id="LHCDFVY"/>
<dbReference type="CDD" id="cd06558">
    <property type="entry name" value="crotonase-like"/>
    <property type="match status" value="1"/>
</dbReference>
<keyword evidence="1" id="KW-0413">Isomerase</keyword>
<protein>
    <submittedName>
        <fullName evidence="2">Uncharacterized protein</fullName>
    </submittedName>
</protein>
<name>A0A8S1MD70_PARPR</name>
<dbReference type="GO" id="GO:0016853">
    <property type="term" value="F:isomerase activity"/>
    <property type="evidence" value="ECO:0007669"/>
    <property type="project" value="UniProtKB-KW"/>
</dbReference>
<reference evidence="2" key="1">
    <citation type="submission" date="2021-01" db="EMBL/GenBank/DDBJ databases">
        <authorList>
            <consortium name="Genoscope - CEA"/>
            <person name="William W."/>
        </authorList>
    </citation>
    <scope>NUCLEOTIDE SEQUENCE</scope>
</reference>
<sequence>MSQIIQEIIQKQKIKEHILTEVIGHTLEITFNRPEFHNAFTVGMYVMFQEYVLQADKDPNIYLILVKSNGKSFSSGNDLRNFDAWPGLNDEDRKQASLGLTNMLRDFTSSFLNLTKPIIACCQGGVIGFIFPLLSLFDQVYVTEDAYFFAPMLLFGQGVEMFSSYTFPRLFGQGKTFSLLFRGQKLSAKEALHFGYAQEIFKTQDEMIKKARQICQQLEQQDQSAIIHGKKLIKRAIYDQLKTSNEQELLNLHRIWSGDKLVENVYNYMQRLKAKL</sequence>
<organism evidence="2 3">
    <name type="scientific">Paramecium primaurelia</name>
    <dbReference type="NCBI Taxonomy" id="5886"/>
    <lineage>
        <taxon>Eukaryota</taxon>
        <taxon>Sar</taxon>
        <taxon>Alveolata</taxon>
        <taxon>Ciliophora</taxon>
        <taxon>Intramacronucleata</taxon>
        <taxon>Oligohymenophorea</taxon>
        <taxon>Peniculida</taxon>
        <taxon>Parameciidae</taxon>
        <taxon>Paramecium</taxon>
    </lineage>
</organism>
<proteinExistence type="predicted"/>
<dbReference type="InterPro" id="IPR001753">
    <property type="entry name" value="Enoyl-CoA_hydra/iso"/>
</dbReference>
<dbReference type="Proteomes" id="UP000688137">
    <property type="component" value="Unassembled WGS sequence"/>
</dbReference>
<dbReference type="EMBL" id="CAJJDM010000054">
    <property type="protein sequence ID" value="CAD8075555.1"/>
    <property type="molecule type" value="Genomic_DNA"/>
</dbReference>
<evidence type="ECO:0000256" key="1">
    <source>
        <dbReference type="ARBA" id="ARBA00023235"/>
    </source>
</evidence>
<accession>A0A8S1MD70</accession>
<dbReference type="Pfam" id="PF00378">
    <property type="entry name" value="ECH_1"/>
    <property type="match status" value="1"/>
</dbReference>
<dbReference type="PANTHER" id="PTHR43684">
    <property type="match status" value="1"/>
</dbReference>
<dbReference type="InterPro" id="IPR051053">
    <property type="entry name" value="ECH/Chromodomain_protein"/>
</dbReference>
<gene>
    <name evidence="2" type="ORF">PPRIM_AZ9-3.1.T0540264</name>
</gene>
<evidence type="ECO:0000313" key="3">
    <source>
        <dbReference type="Proteomes" id="UP000688137"/>
    </source>
</evidence>
<keyword evidence="3" id="KW-1185">Reference proteome</keyword>
<dbReference type="AlphaFoldDB" id="A0A8S1MD70"/>